<organism evidence="3 4">
    <name type="scientific">Limnobacter thiooxidans</name>
    <dbReference type="NCBI Taxonomy" id="131080"/>
    <lineage>
        <taxon>Bacteria</taxon>
        <taxon>Pseudomonadati</taxon>
        <taxon>Pseudomonadota</taxon>
        <taxon>Betaproteobacteria</taxon>
        <taxon>Burkholderiales</taxon>
        <taxon>Burkholderiaceae</taxon>
        <taxon>Limnobacter</taxon>
    </lineage>
</organism>
<dbReference type="Gene3D" id="3.90.550.10">
    <property type="entry name" value="Spore Coat Polysaccharide Biosynthesis Protein SpsA, Chain A"/>
    <property type="match status" value="1"/>
</dbReference>
<dbReference type="PANTHER" id="PTHR43630">
    <property type="entry name" value="POLY-BETA-1,6-N-ACETYL-D-GLUCOSAMINE SYNTHASE"/>
    <property type="match status" value="1"/>
</dbReference>
<dbReference type="Proteomes" id="UP001329151">
    <property type="component" value="Chromosome"/>
</dbReference>
<dbReference type="AlphaFoldDB" id="A0AA86JHG4"/>
<keyword evidence="4" id="KW-1185">Reference proteome</keyword>
<gene>
    <name evidence="3" type="ORF">RGQ30_27020</name>
</gene>
<dbReference type="PANTHER" id="PTHR43630:SF2">
    <property type="entry name" value="GLYCOSYLTRANSFERASE"/>
    <property type="match status" value="1"/>
</dbReference>
<dbReference type="RefSeq" id="WP_130557695.1">
    <property type="nucleotide sequence ID" value="NZ_AP028947.1"/>
</dbReference>
<evidence type="ECO:0000259" key="2">
    <source>
        <dbReference type="Pfam" id="PF00535"/>
    </source>
</evidence>
<dbReference type="CDD" id="cd02511">
    <property type="entry name" value="Beta4Glucosyltransferase"/>
    <property type="match status" value="1"/>
</dbReference>
<dbReference type="KEGG" id="lto:RGQ30_27020"/>
<evidence type="ECO:0000256" key="1">
    <source>
        <dbReference type="ARBA" id="ARBA00038494"/>
    </source>
</evidence>
<feature type="domain" description="Glycosyltransferase 2-like" evidence="2">
    <location>
        <begin position="12"/>
        <end position="99"/>
    </location>
</feature>
<reference evidence="3 4" key="1">
    <citation type="submission" date="2023-10" db="EMBL/GenBank/DDBJ databases">
        <title>Complete Genome Sequence of Limnobacter thiooxidans CS-K2T, Isolated from freshwater lake sediments in Bavaria, Germany.</title>
        <authorList>
            <person name="Naruki M."/>
            <person name="Watanabe A."/>
            <person name="Warashina T."/>
            <person name="Morita T."/>
            <person name="Arakawa K."/>
        </authorList>
    </citation>
    <scope>NUCLEOTIDE SEQUENCE [LARGE SCALE GENOMIC DNA]</scope>
    <source>
        <strain evidence="3 4">CS-K2</strain>
    </source>
</reference>
<dbReference type="SUPFAM" id="SSF53448">
    <property type="entry name" value="Nucleotide-diphospho-sugar transferases"/>
    <property type="match status" value="1"/>
</dbReference>
<dbReference type="InterPro" id="IPR001173">
    <property type="entry name" value="Glyco_trans_2-like"/>
</dbReference>
<dbReference type="EMBL" id="AP028947">
    <property type="protein sequence ID" value="BET27201.1"/>
    <property type="molecule type" value="Genomic_DNA"/>
</dbReference>
<proteinExistence type="inferred from homology"/>
<dbReference type="InterPro" id="IPR029044">
    <property type="entry name" value="Nucleotide-diphossugar_trans"/>
</dbReference>
<name>A0AA86JHG4_9BURK</name>
<protein>
    <submittedName>
        <fullName evidence="3">Glycosyltransferase family 2 protein</fullName>
    </submittedName>
</protein>
<evidence type="ECO:0000313" key="4">
    <source>
        <dbReference type="Proteomes" id="UP001329151"/>
    </source>
</evidence>
<dbReference type="Pfam" id="PF00535">
    <property type="entry name" value="Glycos_transf_2"/>
    <property type="match status" value="1"/>
</dbReference>
<comment type="similarity">
    <text evidence="1">Belongs to the glycosyltransferase 2 family. WaaE/KdtX subfamily.</text>
</comment>
<sequence length="268" mass="30180">MNSAPHNPIALSAVLITLNAGSQLDAALKSLKFCDDIVIVDSNSSDNTVEIATRQGARVVQQSWLGFGPQKQFAVAQARHDWVLCLDADERVTPQLEQSIRAMMLQAEQGLLPDDLAGFDMPRCNFFLGRYLRHGEGYPDYSRRLFNRKLANWSDDAVHEKVELLTAGRHFEKLHGDLLHESAESLDSYLVKQNRYTSIQAQALAARGKWPSVGKMTLSPLVRFIKFYVARKGFLDGWPGLVHIAIGCFNSFIKYAKVRELMSNQREK</sequence>
<evidence type="ECO:0000313" key="3">
    <source>
        <dbReference type="EMBL" id="BET27201.1"/>
    </source>
</evidence>
<accession>A0AA86JHG4</accession>